<reference evidence="2" key="2">
    <citation type="submission" date="2019-11" db="UniProtKB">
        <authorList>
            <consortium name="WormBaseParasite"/>
        </authorList>
    </citation>
    <scope>IDENTIFICATION</scope>
    <source>
        <strain evidence="2">Puerto Rican</strain>
    </source>
</reference>
<name>C4QQN2_SCHMA</name>
<protein>
    <submittedName>
        <fullName evidence="2">Uncharacterized protein</fullName>
    </submittedName>
</protein>
<dbReference type="CTD" id="8354711"/>
<accession>C4QQN2</accession>
<dbReference type="InParanoid" id="C4QQN2"/>
<dbReference type="AlphaFoldDB" id="C4QQN2"/>
<evidence type="ECO:0000313" key="2">
    <source>
        <dbReference type="WBParaSite" id="Smp_242050.1"/>
    </source>
</evidence>
<evidence type="ECO:0000313" key="1">
    <source>
        <dbReference type="Proteomes" id="UP000008854"/>
    </source>
</evidence>
<dbReference type="WBParaSite" id="Smp_242050.1">
    <property type="protein sequence ID" value="Smp_242050.1"/>
    <property type="gene ID" value="Smp_242050"/>
</dbReference>
<reference evidence="1" key="1">
    <citation type="journal article" date="2012" name="PLoS Negl. Trop. Dis.">
        <title>A systematically improved high quality genome and transcriptome of the human blood fluke Schistosoma mansoni.</title>
        <authorList>
            <person name="Protasio A.V."/>
            <person name="Tsai I.J."/>
            <person name="Babbage A."/>
            <person name="Nichol S."/>
            <person name="Hunt M."/>
            <person name="Aslett M.A."/>
            <person name="De Silva N."/>
            <person name="Velarde G.S."/>
            <person name="Anderson T.J."/>
            <person name="Clark R.C."/>
            <person name="Davidson C."/>
            <person name="Dillon G.P."/>
            <person name="Holroyd N.E."/>
            <person name="LoVerde P.T."/>
            <person name="Lloyd C."/>
            <person name="McQuillan J."/>
            <person name="Oliveira G."/>
            <person name="Otto T.D."/>
            <person name="Parker-Manuel S.J."/>
            <person name="Quail M.A."/>
            <person name="Wilson R.A."/>
            <person name="Zerlotini A."/>
            <person name="Dunne D.W."/>
            <person name="Berriman M."/>
        </authorList>
    </citation>
    <scope>NUCLEOTIDE SEQUENCE [LARGE SCALE GENOMIC DNA]</scope>
    <source>
        <strain evidence="1">Puerto Rican</strain>
    </source>
</reference>
<dbReference type="KEGG" id="smm:Smp_182780"/>
<dbReference type="Proteomes" id="UP000008854">
    <property type="component" value="Unassembled WGS sequence"/>
</dbReference>
<organism evidence="1 2">
    <name type="scientific">Schistosoma mansoni</name>
    <name type="common">Blood fluke</name>
    <dbReference type="NCBI Taxonomy" id="6183"/>
    <lineage>
        <taxon>Eukaryota</taxon>
        <taxon>Metazoa</taxon>
        <taxon>Spiralia</taxon>
        <taxon>Lophotrochozoa</taxon>
        <taxon>Platyhelminthes</taxon>
        <taxon>Trematoda</taxon>
        <taxon>Digenea</taxon>
        <taxon>Strigeidida</taxon>
        <taxon>Schistosomatoidea</taxon>
        <taxon>Schistosomatidae</taxon>
        <taxon>Schistosoma</taxon>
    </lineage>
</organism>
<keyword evidence="1" id="KW-1185">Reference proteome</keyword>
<dbReference type="HOGENOM" id="CLU_3034885_0_0_1"/>
<sequence>MKVMIIYEYMYTYILHRSNSVLPFYVSTFHLHLLSGYKQCEVRNNINVNSLILLN</sequence>
<proteinExistence type="predicted"/>
<dbReference type="GeneID" id="8354711"/>
<dbReference type="RefSeq" id="XP_018644519.1">
    <property type="nucleotide sequence ID" value="XM_018792847.1"/>
</dbReference>